<dbReference type="GO" id="GO:0035438">
    <property type="term" value="F:cyclic-di-GMP binding"/>
    <property type="evidence" value="ECO:0007669"/>
    <property type="project" value="InterPro"/>
</dbReference>
<proteinExistence type="predicted"/>
<feature type="domain" description="PilZ" evidence="1">
    <location>
        <begin position="144"/>
        <end position="223"/>
    </location>
</feature>
<evidence type="ECO:0000259" key="1">
    <source>
        <dbReference type="Pfam" id="PF07238"/>
    </source>
</evidence>
<dbReference type="Pfam" id="PF07238">
    <property type="entry name" value="PilZ"/>
    <property type="match status" value="1"/>
</dbReference>
<evidence type="ECO:0000313" key="2">
    <source>
        <dbReference type="EMBL" id="APG24021.1"/>
    </source>
</evidence>
<gene>
    <name evidence="2" type="ORF">A7E75_02520</name>
</gene>
<dbReference type="AlphaFoldDB" id="A0A1L3GDI5"/>
<dbReference type="EMBL" id="CP015518">
    <property type="protein sequence ID" value="APG24021.1"/>
    <property type="molecule type" value="Genomic_DNA"/>
</dbReference>
<sequence>MYNKHFKPGQKVLIHSASPDRGEDRIENFSACCQSVENGILTLSLPYRADTSLFAAGNRLSVVSESLGLGLKAQAFYHNHIGRDVIQLRFDGHLQFFQIRPAERINLPIGIRYTRSTGDLQEVRQQWQQNIHRLANTPPGSLPKLPCGMVNLSSGGIRLGFKTPIDKAQLCLLLMQIEPDDAPICTVAEVVWSHGHGSADTCMAGLQFTAIMAEDQKRLEKFIRTARMNRQKKPAPPQ</sequence>
<dbReference type="Proteomes" id="UP000182264">
    <property type="component" value="Chromosome"/>
</dbReference>
<dbReference type="InterPro" id="IPR009875">
    <property type="entry name" value="PilZ_domain"/>
</dbReference>
<evidence type="ECO:0000313" key="3">
    <source>
        <dbReference type="Proteomes" id="UP000182264"/>
    </source>
</evidence>
<dbReference type="RefSeq" id="WP_072285837.1">
    <property type="nucleotide sequence ID" value="NZ_CP015455.1"/>
</dbReference>
<organism evidence="2 3">
    <name type="scientific">Syntrophotalea acetylenica</name>
    <name type="common">Pelobacter acetylenicus</name>
    <dbReference type="NCBI Taxonomy" id="29542"/>
    <lineage>
        <taxon>Bacteria</taxon>
        <taxon>Pseudomonadati</taxon>
        <taxon>Thermodesulfobacteriota</taxon>
        <taxon>Desulfuromonadia</taxon>
        <taxon>Desulfuromonadales</taxon>
        <taxon>Syntrophotaleaceae</taxon>
        <taxon>Syntrophotalea</taxon>
    </lineage>
</organism>
<dbReference type="STRING" id="29542.A6070_11145"/>
<dbReference type="Gene3D" id="2.40.10.220">
    <property type="entry name" value="predicted glycosyltransferase like domains"/>
    <property type="match status" value="1"/>
</dbReference>
<dbReference type="KEGG" id="pace:A6070_11145"/>
<dbReference type="OrthoDB" id="5394262at2"/>
<keyword evidence="3" id="KW-1185">Reference proteome</keyword>
<reference evidence="2 3" key="1">
    <citation type="journal article" date="2017" name="Genome Announc.">
        <title>Complete Genome Sequences of Two Acetylene-Fermenting Pelobacter acetylenicus Strains.</title>
        <authorList>
            <person name="Sutton J.M."/>
            <person name="Baesman S.M."/>
            <person name="Fierst J.L."/>
            <person name="Poret-Peterson A.T."/>
            <person name="Oremland R.S."/>
            <person name="Dunlap D.S."/>
            <person name="Akob D.M."/>
        </authorList>
    </citation>
    <scope>NUCLEOTIDE SEQUENCE [LARGE SCALE GENOMIC DNA]</scope>
    <source>
        <strain evidence="2 3">DSM 3247</strain>
    </source>
</reference>
<name>A0A1L3GDI5_SYNAC</name>
<accession>A0A1L3GDI5</accession>
<protein>
    <recommendedName>
        <fullName evidence="1">PilZ domain-containing protein</fullName>
    </recommendedName>
</protein>